<keyword evidence="2" id="KW-1185">Reference proteome</keyword>
<evidence type="ECO:0008006" key="3">
    <source>
        <dbReference type="Google" id="ProtNLM"/>
    </source>
</evidence>
<dbReference type="Gene3D" id="3.80.10.10">
    <property type="entry name" value="Ribonuclease Inhibitor"/>
    <property type="match status" value="1"/>
</dbReference>
<dbReference type="EMBL" id="KN838538">
    <property type="protein sequence ID" value="KIK09418.1"/>
    <property type="molecule type" value="Genomic_DNA"/>
</dbReference>
<evidence type="ECO:0000313" key="1">
    <source>
        <dbReference type="EMBL" id="KIK09418.1"/>
    </source>
</evidence>
<dbReference type="AlphaFoldDB" id="A0A0C9YN75"/>
<protein>
    <recommendedName>
        <fullName evidence="3">F-box domain-containing protein</fullName>
    </recommendedName>
</protein>
<dbReference type="InterPro" id="IPR032675">
    <property type="entry name" value="LRR_dom_sf"/>
</dbReference>
<dbReference type="OrthoDB" id="3264508at2759"/>
<organism evidence="1 2">
    <name type="scientific">Laccaria amethystina LaAM-08-1</name>
    <dbReference type="NCBI Taxonomy" id="1095629"/>
    <lineage>
        <taxon>Eukaryota</taxon>
        <taxon>Fungi</taxon>
        <taxon>Dikarya</taxon>
        <taxon>Basidiomycota</taxon>
        <taxon>Agaricomycotina</taxon>
        <taxon>Agaricomycetes</taxon>
        <taxon>Agaricomycetidae</taxon>
        <taxon>Agaricales</taxon>
        <taxon>Agaricineae</taxon>
        <taxon>Hydnangiaceae</taxon>
        <taxon>Laccaria</taxon>
    </lineage>
</organism>
<gene>
    <name evidence="1" type="ORF">K443DRAFT_127379</name>
</gene>
<evidence type="ECO:0000313" key="2">
    <source>
        <dbReference type="Proteomes" id="UP000054477"/>
    </source>
</evidence>
<dbReference type="HOGENOM" id="CLU_1049967_0_0_1"/>
<dbReference type="SUPFAM" id="SSF52047">
    <property type="entry name" value="RNI-like"/>
    <property type="match status" value="1"/>
</dbReference>
<reference evidence="1 2" key="1">
    <citation type="submission" date="2014-04" db="EMBL/GenBank/DDBJ databases">
        <authorList>
            <consortium name="DOE Joint Genome Institute"/>
            <person name="Kuo A."/>
            <person name="Kohler A."/>
            <person name="Nagy L.G."/>
            <person name="Floudas D."/>
            <person name="Copeland A."/>
            <person name="Barry K.W."/>
            <person name="Cichocki N."/>
            <person name="Veneault-Fourrey C."/>
            <person name="LaButti K."/>
            <person name="Lindquist E.A."/>
            <person name="Lipzen A."/>
            <person name="Lundell T."/>
            <person name="Morin E."/>
            <person name="Murat C."/>
            <person name="Sun H."/>
            <person name="Tunlid A."/>
            <person name="Henrissat B."/>
            <person name="Grigoriev I.V."/>
            <person name="Hibbett D.S."/>
            <person name="Martin F."/>
            <person name="Nordberg H.P."/>
            <person name="Cantor M.N."/>
            <person name="Hua S.X."/>
        </authorList>
    </citation>
    <scope>NUCLEOTIDE SEQUENCE [LARGE SCALE GENOMIC DNA]</scope>
    <source>
        <strain evidence="1 2">LaAM-08-1</strain>
    </source>
</reference>
<name>A0A0C9YN75_9AGAR</name>
<accession>A0A0C9YN75</accession>
<sequence>MDETKSHLLCEISGLKHLTLYNPSRAVLQVLPDWLAKLSHTLSELHLKDNCGSVTPGVLKAFLPHVQDRLRSFSLGLSYSLTNHDVFSFMGQLQELEHVRLRYYWQLKPPPQQPSFTHLRHFTVDHSRVQTRYQVRSFCKWVRTAVATSPIEALSLVSDEDGEYLGANLSFGSLIDHMTKKHASTLRFLDFRSAFVGIDALEMLFRCCTSLEEFYISAGPTALILFREHLPGLRYLHSASFQVCNVKRNKFRLSHEEATSTIQGGSPTFRRLAINGTKWEGHWISTDGGEVIFVVEEIRKEKILV</sequence>
<reference evidence="2" key="2">
    <citation type="submission" date="2015-01" db="EMBL/GenBank/DDBJ databases">
        <title>Evolutionary Origins and Diversification of the Mycorrhizal Mutualists.</title>
        <authorList>
            <consortium name="DOE Joint Genome Institute"/>
            <consortium name="Mycorrhizal Genomics Consortium"/>
            <person name="Kohler A."/>
            <person name="Kuo A."/>
            <person name="Nagy L.G."/>
            <person name="Floudas D."/>
            <person name="Copeland A."/>
            <person name="Barry K.W."/>
            <person name="Cichocki N."/>
            <person name="Veneault-Fourrey C."/>
            <person name="LaButti K."/>
            <person name="Lindquist E.A."/>
            <person name="Lipzen A."/>
            <person name="Lundell T."/>
            <person name="Morin E."/>
            <person name="Murat C."/>
            <person name="Riley R."/>
            <person name="Ohm R."/>
            <person name="Sun H."/>
            <person name="Tunlid A."/>
            <person name="Henrissat B."/>
            <person name="Grigoriev I.V."/>
            <person name="Hibbett D.S."/>
            <person name="Martin F."/>
        </authorList>
    </citation>
    <scope>NUCLEOTIDE SEQUENCE [LARGE SCALE GENOMIC DNA]</scope>
    <source>
        <strain evidence="2">LaAM-08-1</strain>
    </source>
</reference>
<dbReference type="Proteomes" id="UP000054477">
    <property type="component" value="Unassembled WGS sequence"/>
</dbReference>
<proteinExistence type="predicted"/>